<proteinExistence type="predicted"/>
<evidence type="ECO:0000256" key="2">
    <source>
        <dbReference type="ARBA" id="ARBA00023326"/>
    </source>
</evidence>
<dbReference type="Gene3D" id="2.60.40.10">
    <property type="entry name" value="Immunoglobulins"/>
    <property type="match status" value="1"/>
</dbReference>
<dbReference type="Pfam" id="PF00686">
    <property type="entry name" value="CBM_20"/>
    <property type="match status" value="1"/>
</dbReference>
<dbReference type="AlphaFoldDB" id="A0A165DMT0"/>
<sequence>MSTDAQNPTPELELVPNGSAVPATPKPPVEVTFEIAGHALTQWGNHIYVVGNIPELGEWDPARAVRLLPAQYPVWAGSVALPSSTPVSYKYICKAPGQAVVWEEPPYKNREAVTPDADQERGTIRDAWY</sequence>
<dbReference type="InterPro" id="IPR013783">
    <property type="entry name" value="Ig-like_fold"/>
</dbReference>
<keyword evidence="6" id="KW-1185">Reference proteome</keyword>
<evidence type="ECO:0000256" key="1">
    <source>
        <dbReference type="ARBA" id="ARBA00023277"/>
    </source>
</evidence>
<dbReference type="SMART" id="SM01065">
    <property type="entry name" value="CBM_2"/>
    <property type="match status" value="1"/>
</dbReference>
<keyword evidence="2" id="KW-0624">Polysaccharide degradation</keyword>
<dbReference type="PANTHER" id="PTHR15048:SF0">
    <property type="entry name" value="STARCH-BINDING DOMAIN-CONTAINING PROTEIN 1"/>
    <property type="match status" value="1"/>
</dbReference>
<evidence type="ECO:0000313" key="5">
    <source>
        <dbReference type="EMBL" id="KZV84932.1"/>
    </source>
</evidence>
<gene>
    <name evidence="5" type="ORF">EXIGLDRAFT_841839</name>
</gene>
<dbReference type="GO" id="GO:0016020">
    <property type="term" value="C:membrane"/>
    <property type="evidence" value="ECO:0007669"/>
    <property type="project" value="TreeGrafter"/>
</dbReference>
<dbReference type="PROSITE" id="PS51166">
    <property type="entry name" value="CBM20"/>
    <property type="match status" value="1"/>
</dbReference>
<feature type="domain" description="CBM20" evidence="4">
    <location>
        <begin position="23"/>
        <end position="129"/>
    </location>
</feature>
<dbReference type="PANTHER" id="PTHR15048">
    <property type="entry name" value="STARCH-BINDING DOMAIN-CONTAINING PROTEIN 1"/>
    <property type="match status" value="1"/>
</dbReference>
<dbReference type="OrthoDB" id="6123450at2759"/>
<evidence type="ECO:0000313" key="6">
    <source>
        <dbReference type="Proteomes" id="UP000077266"/>
    </source>
</evidence>
<dbReference type="InterPro" id="IPR002044">
    <property type="entry name" value="CBM20"/>
</dbReference>
<dbReference type="STRING" id="1314781.A0A165DMT0"/>
<organism evidence="5 6">
    <name type="scientific">Exidia glandulosa HHB12029</name>
    <dbReference type="NCBI Taxonomy" id="1314781"/>
    <lineage>
        <taxon>Eukaryota</taxon>
        <taxon>Fungi</taxon>
        <taxon>Dikarya</taxon>
        <taxon>Basidiomycota</taxon>
        <taxon>Agaricomycotina</taxon>
        <taxon>Agaricomycetes</taxon>
        <taxon>Auriculariales</taxon>
        <taxon>Exidiaceae</taxon>
        <taxon>Exidia</taxon>
    </lineage>
</organism>
<keyword evidence="1" id="KW-0119">Carbohydrate metabolism</keyword>
<dbReference type="GO" id="GO:0000272">
    <property type="term" value="P:polysaccharide catabolic process"/>
    <property type="evidence" value="ECO:0007669"/>
    <property type="project" value="UniProtKB-KW"/>
</dbReference>
<feature type="region of interest" description="Disordered" evidence="3">
    <location>
        <begin position="1"/>
        <end position="26"/>
    </location>
</feature>
<dbReference type="EMBL" id="KV426206">
    <property type="protein sequence ID" value="KZV84932.1"/>
    <property type="molecule type" value="Genomic_DNA"/>
</dbReference>
<name>A0A165DMT0_EXIGL</name>
<dbReference type="Proteomes" id="UP000077266">
    <property type="component" value="Unassembled WGS sequence"/>
</dbReference>
<dbReference type="GO" id="GO:2001070">
    <property type="term" value="F:starch binding"/>
    <property type="evidence" value="ECO:0007669"/>
    <property type="project" value="InterPro"/>
</dbReference>
<evidence type="ECO:0000259" key="4">
    <source>
        <dbReference type="PROSITE" id="PS51166"/>
    </source>
</evidence>
<dbReference type="SUPFAM" id="SSF49452">
    <property type="entry name" value="Starch-binding domain-like"/>
    <property type="match status" value="1"/>
</dbReference>
<reference evidence="5 6" key="1">
    <citation type="journal article" date="2016" name="Mol. Biol. Evol.">
        <title>Comparative Genomics of Early-Diverging Mushroom-Forming Fungi Provides Insights into the Origins of Lignocellulose Decay Capabilities.</title>
        <authorList>
            <person name="Nagy L.G."/>
            <person name="Riley R."/>
            <person name="Tritt A."/>
            <person name="Adam C."/>
            <person name="Daum C."/>
            <person name="Floudas D."/>
            <person name="Sun H."/>
            <person name="Yadav J.S."/>
            <person name="Pangilinan J."/>
            <person name="Larsson K.H."/>
            <person name="Matsuura K."/>
            <person name="Barry K."/>
            <person name="Labutti K."/>
            <person name="Kuo R."/>
            <person name="Ohm R.A."/>
            <person name="Bhattacharya S.S."/>
            <person name="Shirouzu T."/>
            <person name="Yoshinaga Y."/>
            <person name="Martin F.M."/>
            <person name="Grigoriev I.V."/>
            <person name="Hibbett D.S."/>
        </authorList>
    </citation>
    <scope>NUCLEOTIDE SEQUENCE [LARGE SCALE GENOMIC DNA]</scope>
    <source>
        <strain evidence="5 6">HHB12029</strain>
    </source>
</reference>
<protein>
    <submittedName>
        <fullName evidence="5">Starch-binding domain-like protein</fullName>
    </submittedName>
</protein>
<evidence type="ECO:0000256" key="3">
    <source>
        <dbReference type="SAM" id="MobiDB-lite"/>
    </source>
</evidence>
<dbReference type="InterPro" id="IPR013784">
    <property type="entry name" value="Carb-bd-like_fold"/>
</dbReference>
<accession>A0A165DMT0</accession>
<dbReference type="InParanoid" id="A0A165DMT0"/>